<dbReference type="InterPro" id="IPR029068">
    <property type="entry name" value="Glyas_Bleomycin-R_OHBP_Dase"/>
</dbReference>
<keyword evidence="1" id="KW-0479">Metal-binding</keyword>
<dbReference type="InterPro" id="IPR051785">
    <property type="entry name" value="MMCE/EMCE_epimerase"/>
</dbReference>
<dbReference type="Gene3D" id="3.10.180.10">
    <property type="entry name" value="2,3-Dihydroxybiphenyl 1,2-Dioxygenase, domain 1"/>
    <property type="match status" value="1"/>
</dbReference>
<sequence>MTEQEPYPRSLGHIGITVDDIEEGVEWYESVLGFTHVMGPEKIHANEGHFGKLVADGMSGFEWMKIAHMATGNQVGVELFEYDTTEGESNPEMMTPGLNHICVQDPNIEELAARIEETGGTQLKDIWKVYPDEEYEMTYCEDPFGNFVEIHTHGYEHGHANMSY</sequence>
<dbReference type="Proteomes" id="UP000273828">
    <property type="component" value="Unassembled WGS sequence"/>
</dbReference>
<dbReference type="GO" id="GO:0046491">
    <property type="term" value="P:L-methylmalonyl-CoA metabolic process"/>
    <property type="evidence" value="ECO:0007669"/>
    <property type="project" value="TreeGrafter"/>
</dbReference>
<accession>A0A3N6LPI6</accession>
<evidence type="ECO:0000259" key="2">
    <source>
        <dbReference type="PROSITE" id="PS51819"/>
    </source>
</evidence>
<dbReference type="SUPFAM" id="SSF54593">
    <property type="entry name" value="Glyoxalase/Bleomycin resistance protein/Dihydroxybiphenyl dioxygenase"/>
    <property type="match status" value="1"/>
</dbReference>
<organism evidence="3 4">
    <name type="scientific">Natrarchaeobius halalkaliphilus</name>
    <dbReference type="NCBI Taxonomy" id="1679091"/>
    <lineage>
        <taxon>Archaea</taxon>
        <taxon>Methanobacteriati</taxon>
        <taxon>Methanobacteriota</taxon>
        <taxon>Stenosarchaea group</taxon>
        <taxon>Halobacteria</taxon>
        <taxon>Halobacteriales</taxon>
        <taxon>Natrialbaceae</taxon>
        <taxon>Natrarchaeobius</taxon>
    </lineage>
</organism>
<dbReference type="InterPro" id="IPR004360">
    <property type="entry name" value="Glyas_Fos-R_dOase_dom"/>
</dbReference>
<dbReference type="Pfam" id="PF00903">
    <property type="entry name" value="Glyoxalase"/>
    <property type="match status" value="1"/>
</dbReference>
<dbReference type="OrthoDB" id="6111at2157"/>
<dbReference type="GO" id="GO:0004493">
    <property type="term" value="F:methylmalonyl-CoA epimerase activity"/>
    <property type="evidence" value="ECO:0007669"/>
    <property type="project" value="TreeGrafter"/>
</dbReference>
<dbReference type="PANTHER" id="PTHR43048:SF6">
    <property type="entry name" value="BLR8189 PROTEIN"/>
    <property type="match status" value="1"/>
</dbReference>
<protein>
    <submittedName>
        <fullName evidence="3">Glyoxalase</fullName>
    </submittedName>
</protein>
<dbReference type="EMBL" id="REFY01000003">
    <property type="protein sequence ID" value="RQG90057.1"/>
    <property type="molecule type" value="Genomic_DNA"/>
</dbReference>
<dbReference type="PROSITE" id="PS51819">
    <property type="entry name" value="VOC"/>
    <property type="match status" value="1"/>
</dbReference>
<gene>
    <name evidence="3" type="ORF">EA462_08635</name>
</gene>
<comment type="caution">
    <text evidence="3">The sequence shown here is derived from an EMBL/GenBank/DDBJ whole genome shotgun (WGS) entry which is preliminary data.</text>
</comment>
<dbReference type="InterPro" id="IPR037523">
    <property type="entry name" value="VOC_core"/>
</dbReference>
<proteinExistence type="predicted"/>
<dbReference type="AlphaFoldDB" id="A0A3N6LPI6"/>
<dbReference type="RefSeq" id="WP_124178149.1">
    <property type="nucleotide sequence ID" value="NZ_REFY01000003.1"/>
</dbReference>
<name>A0A3N6LPI6_9EURY</name>
<evidence type="ECO:0000256" key="1">
    <source>
        <dbReference type="ARBA" id="ARBA00022723"/>
    </source>
</evidence>
<evidence type="ECO:0000313" key="3">
    <source>
        <dbReference type="EMBL" id="RQG90057.1"/>
    </source>
</evidence>
<evidence type="ECO:0000313" key="4">
    <source>
        <dbReference type="Proteomes" id="UP000273828"/>
    </source>
</evidence>
<feature type="domain" description="VOC" evidence="2">
    <location>
        <begin position="10"/>
        <end position="153"/>
    </location>
</feature>
<dbReference type="PANTHER" id="PTHR43048">
    <property type="entry name" value="METHYLMALONYL-COA EPIMERASE"/>
    <property type="match status" value="1"/>
</dbReference>
<keyword evidence="4" id="KW-1185">Reference proteome</keyword>
<reference evidence="3 4" key="1">
    <citation type="submission" date="2018-10" db="EMBL/GenBank/DDBJ databases">
        <title>Natrarchaeobius chitinivorans gen. nov., sp. nov., and Natrarchaeobius haloalkaliphilus sp. nov., alkaliphilic, chitin-utilizing haloarchaea from hypersaline alkaline lakes.</title>
        <authorList>
            <person name="Sorokin D.Y."/>
            <person name="Elcheninov A.G."/>
            <person name="Kostrikina N.A."/>
            <person name="Bale N.J."/>
            <person name="Sinninghe Damste J.S."/>
            <person name="Khijniak T.V."/>
            <person name="Kublanov I.V."/>
            <person name="Toshchakov S.V."/>
        </authorList>
    </citation>
    <scope>NUCLEOTIDE SEQUENCE [LARGE SCALE GENOMIC DNA]</scope>
    <source>
        <strain evidence="3 4">AArcht-Sl</strain>
    </source>
</reference>
<dbReference type="GO" id="GO:0046872">
    <property type="term" value="F:metal ion binding"/>
    <property type="evidence" value="ECO:0007669"/>
    <property type="project" value="UniProtKB-KW"/>
</dbReference>